<evidence type="ECO:0000313" key="1">
    <source>
        <dbReference type="EMBL" id="GFO41296.1"/>
    </source>
</evidence>
<protein>
    <submittedName>
        <fullName evidence="1">Uncharacterized protein</fullName>
    </submittedName>
</protein>
<evidence type="ECO:0000313" key="2">
    <source>
        <dbReference type="Proteomes" id="UP000735302"/>
    </source>
</evidence>
<name>A0AAV4DBI9_9GAST</name>
<sequence length="101" mass="11240">MRQGGDDDLSLCNGCKGCFKSKQIYRNKKQCSELTGTSVGSGKFVHYLVNAADLDVTETFKKSILDCFRHDEAGAICREDKVVVMLGQKLWARSAKKENMS</sequence>
<reference evidence="1 2" key="1">
    <citation type="journal article" date="2021" name="Elife">
        <title>Chloroplast acquisition without the gene transfer in kleptoplastic sea slugs, Plakobranchus ocellatus.</title>
        <authorList>
            <person name="Maeda T."/>
            <person name="Takahashi S."/>
            <person name="Yoshida T."/>
            <person name="Shimamura S."/>
            <person name="Takaki Y."/>
            <person name="Nagai Y."/>
            <person name="Toyoda A."/>
            <person name="Suzuki Y."/>
            <person name="Arimoto A."/>
            <person name="Ishii H."/>
            <person name="Satoh N."/>
            <person name="Nishiyama T."/>
            <person name="Hasebe M."/>
            <person name="Maruyama T."/>
            <person name="Minagawa J."/>
            <person name="Obokata J."/>
            <person name="Shigenobu S."/>
        </authorList>
    </citation>
    <scope>NUCLEOTIDE SEQUENCE [LARGE SCALE GENOMIC DNA]</scope>
</reference>
<gene>
    <name evidence="1" type="ORF">PoB_006780100</name>
</gene>
<keyword evidence="2" id="KW-1185">Reference proteome</keyword>
<dbReference type="EMBL" id="BLXT01007673">
    <property type="protein sequence ID" value="GFO41296.1"/>
    <property type="molecule type" value="Genomic_DNA"/>
</dbReference>
<proteinExistence type="predicted"/>
<dbReference type="AlphaFoldDB" id="A0AAV4DBI9"/>
<organism evidence="1 2">
    <name type="scientific">Plakobranchus ocellatus</name>
    <dbReference type="NCBI Taxonomy" id="259542"/>
    <lineage>
        <taxon>Eukaryota</taxon>
        <taxon>Metazoa</taxon>
        <taxon>Spiralia</taxon>
        <taxon>Lophotrochozoa</taxon>
        <taxon>Mollusca</taxon>
        <taxon>Gastropoda</taxon>
        <taxon>Heterobranchia</taxon>
        <taxon>Euthyneura</taxon>
        <taxon>Panpulmonata</taxon>
        <taxon>Sacoglossa</taxon>
        <taxon>Placobranchoidea</taxon>
        <taxon>Plakobranchidae</taxon>
        <taxon>Plakobranchus</taxon>
    </lineage>
</organism>
<accession>A0AAV4DBI9</accession>
<comment type="caution">
    <text evidence="1">The sequence shown here is derived from an EMBL/GenBank/DDBJ whole genome shotgun (WGS) entry which is preliminary data.</text>
</comment>
<dbReference type="Proteomes" id="UP000735302">
    <property type="component" value="Unassembled WGS sequence"/>
</dbReference>